<dbReference type="EMBL" id="BORQ01000002">
    <property type="protein sequence ID" value="GIO31061.1"/>
    <property type="molecule type" value="Genomic_DNA"/>
</dbReference>
<dbReference type="AlphaFoldDB" id="A0A920C9B3"/>
<dbReference type="Proteomes" id="UP000679779">
    <property type="component" value="Unassembled WGS sequence"/>
</dbReference>
<dbReference type="InterPro" id="IPR010982">
    <property type="entry name" value="Lambda_DNA-bd_dom_sf"/>
</dbReference>
<protein>
    <recommendedName>
        <fullName evidence="2">HTH cro/C1-type domain-containing protein</fullName>
    </recommendedName>
</protein>
<feature type="domain" description="HTH cro/C1-type" evidence="2">
    <location>
        <begin position="13"/>
        <end position="67"/>
    </location>
</feature>
<feature type="compositionally biased region" description="Low complexity" evidence="1">
    <location>
        <begin position="87"/>
        <end position="97"/>
    </location>
</feature>
<keyword evidence="4" id="KW-1185">Reference proteome</keyword>
<dbReference type="CDD" id="cd00093">
    <property type="entry name" value="HTH_XRE"/>
    <property type="match status" value="1"/>
</dbReference>
<dbReference type="Gene3D" id="1.10.260.40">
    <property type="entry name" value="lambda repressor-like DNA-binding domains"/>
    <property type="match status" value="1"/>
</dbReference>
<name>A0A920C9B3_9BACL</name>
<accession>A0A920C9B3</accession>
<evidence type="ECO:0000313" key="3">
    <source>
        <dbReference type="EMBL" id="GIO31061.1"/>
    </source>
</evidence>
<dbReference type="Pfam" id="PF01381">
    <property type="entry name" value="HTH_3"/>
    <property type="match status" value="1"/>
</dbReference>
<gene>
    <name evidence="3" type="ORF">J2TS6_22020</name>
</gene>
<reference evidence="3" key="1">
    <citation type="submission" date="2021-03" db="EMBL/GenBank/DDBJ databases">
        <title>Antimicrobial resistance genes in bacteria isolated from Japanese honey, and their potential for conferring macrolide and lincosamide resistance in the American foulbrood pathogen Paenibacillus larvae.</title>
        <authorList>
            <person name="Okamoto M."/>
            <person name="Kumagai M."/>
            <person name="Kanamori H."/>
            <person name="Takamatsu D."/>
        </authorList>
    </citation>
    <scope>NUCLEOTIDE SEQUENCE</scope>
    <source>
        <strain evidence="3">J2TS6</strain>
    </source>
</reference>
<evidence type="ECO:0000256" key="1">
    <source>
        <dbReference type="SAM" id="MobiDB-lite"/>
    </source>
</evidence>
<comment type="caution">
    <text evidence="3">The sequence shown here is derived from an EMBL/GenBank/DDBJ whole genome shotgun (WGS) entry which is preliminary data.</text>
</comment>
<dbReference type="InterPro" id="IPR001387">
    <property type="entry name" value="Cro/C1-type_HTH"/>
</dbReference>
<dbReference type="RefSeq" id="WP_160044350.1">
    <property type="nucleotide sequence ID" value="NZ_BORQ01000002.1"/>
</dbReference>
<evidence type="ECO:0000259" key="2">
    <source>
        <dbReference type="PROSITE" id="PS50943"/>
    </source>
</evidence>
<dbReference type="SMART" id="SM00530">
    <property type="entry name" value="HTH_XRE"/>
    <property type="match status" value="1"/>
</dbReference>
<proteinExistence type="predicted"/>
<evidence type="ECO:0000313" key="4">
    <source>
        <dbReference type="Proteomes" id="UP000679779"/>
    </source>
</evidence>
<sequence>MAKTQLEDMGERLKTARINRKLTKNEVYWRTQIQPDTLGLYETAQTEPDLLSLAKLSDAYRVSLDWLITGFEFHSKSRLMQAEAGDEAAAAHRTGAVAHHRNDPGNGKRRDPRKRIDNKKTGTWPWR</sequence>
<feature type="region of interest" description="Disordered" evidence="1">
    <location>
        <begin position="84"/>
        <end position="127"/>
    </location>
</feature>
<dbReference type="GO" id="GO:0003677">
    <property type="term" value="F:DNA binding"/>
    <property type="evidence" value="ECO:0007669"/>
    <property type="project" value="InterPro"/>
</dbReference>
<feature type="compositionally biased region" description="Basic and acidic residues" evidence="1">
    <location>
        <begin position="100"/>
        <end position="120"/>
    </location>
</feature>
<organism evidence="3 4">
    <name type="scientific">Paenibacillus albilobatus</name>
    <dbReference type="NCBI Taxonomy" id="2716884"/>
    <lineage>
        <taxon>Bacteria</taxon>
        <taxon>Bacillati</taxon>
        <taxon>Bacillota</taxon>
        <taxon>Bacilli</taxon>
        <taxon>Bacillales</taxon>
        <taxon>Paenibacillaceae</taxon>
        <taxon>Paenibacillus</taxon>
    </lineage>
</organism>
<dbReference type="SUPFAM" id="SSF47413">
    <property type="entry name" value="lambda repressor-like DNA-binding domains"/>
    <property type="match status" value="1"/>
</dbReference>
<dbReference type="PROSITE" id="PS50943">
    <property type="entry name" value="HTH_CROC1"/>
    <property type="match status" value="1"/>
</dbReference>